<dbReference type="AlphaFoldDB" id="A0A974WFG0"/>
<evidence type="ECO:0000256" key="2">
    <source>
        <dbReference type="ARBA" id="ARBA00022670"/>
    </source>
</evidence>
<dbReference type="Pfam" id="PF04389">
    <property type="entry name" value="Peptidase_M28"/>
    <property type="match status" value="1"/>
</dbReference>
<dbReference type="PANTHER" id="PTHR12147:SF56">
    <property type="entry name" value="AMINOPEPTIDASE YDR415C-RELATED"/>
    <property type="match status" value="1"/>
</dbReference>
<keyword evidence="2" id="KW-0645">Protease</keyword>
<dbReference type="KEGG" id="fuv:JR347_13025"/>
<evidence type="ECO:0000313" key="8">
    <source>
        <dbReference type="EMBL" id="QSE96518.1"/>
    </source>
</evidence>
<dbReference type="PANTHER" id="PTHR12147">
    <property type="entry name" value="METALLOPEPTIDASE M28 FAMILY MEMBER"/>
    <property type="match status" value="1"/>
</dbReference>
<dbReference type="EMBL" id="CP070608">
    <property type="protein sequence ID" value="QSE96518.1"/>
    <property type="molecule type" value="Genomic_DNA"/>
</dbReference>
<dbReference type="Gene3D" id="3.50.30.30">
    <property type="match status" value="1"/>
</dbReference>
<keyword evidence="6" id="KW-0862">Zinc</keyword>
<evidence type="ECO:0000256" key="1">
    <source>
        <dbReference type="ARBA" id="ARBA00022438"/>
    </source>
</evidence>
<evidence type="ECO:0000256" key="3">
    <source>
        <dbReference type="ARBA" id="ARBA00022723"/>
    </source>
</evidence>
<dbReference type="GO" id="GO:0046872">
    <property type="term" value="F:metal ion binding"/>
    <property type="evidence" value="ECO:0007669"/>
    <property type="project" value="UniProtKB-KW"/>
</dbReference>
<keyword evidence="1" id="KW-0031">Aminopeptidase</keyword>
<evidence type="ECO:0000259" key="7">
    <source>
        <dbReference type="Pfam" id="PF04389"/>
    </source>
</evidence>
<dbReference type="InterPro" id="IPR007484">
    <property type="entry name" value="Peptidase_M28"/>
</dbReference>
<evidence type="ECO:0000256" key="6">
    <source>
        <dbReference type="ARBA" id="ARBA00022833"/>
    </source>
</evidence>
<dbReference type="RefSeq" id="WP_205721034.1">
    <property type="nucleotide sequence ID" value="NZ_CP070608.1"/>
</dbReference>
<accession>A0A974WFG0</accession>
<keyword evidence="4" id="KW-0732">Signal</keyword>
<evidence type="ECO:0000256" key="5">
    <source>
        <dbReference type="ARBA" id="ARBA00022801"/>
    </source>
</evidence>
<dbReference type="InterPro" id="IPR046450">
    <property type="entry name" value="PA_dom_sf"/>
</dbReference>
<gene>
    <name evidence="8" type="ORF">JR347_13025</name>
</gene>
<reference evidence="8" key="1">
    <citation type="submission" date="2021-02" db="EMBL/GenBank/DDBJ databases">
        <title>Fulvivirga sp. S481 isolated from sea water.</title>
        <authorList>
            <person name="Bae S.S."/>
            <person name="Baek K."/>
        </authorList>
    </citation>
    <scope>NUCLEOTIDE SEQUENCE</scope>
    <source>
        <strain evidence="8">S481</strain>
    </source>
</reference>
<evidence type="ECO:0000256" key="4">
    <source>
        <dbReference type="ARBA" id="ARBA00022729"/>
    </source>
</evidence>
<feature type="domain" description="Peptidase M28" evidence="7">
    <location>
        <begin position="297"/>
        <end position="511"/>
    </location>
</feature>
<dbReference type="GO" id="GO:0006508">
    <property type="term" value="P:proteolysis"/>
    <property type="evidence" value="ECO:0007669"/>
    <property type="project" value="UniProtKB-KW"/>
</dbReference>
<name>A0A974WFG0_9BACT</name>
<dbReference type="InterPro" id="IPR045175">
    <property type="entry name" value="M28_fam"/>
</dbReference>
<dbReference type="Gene3D" id="3.40.630.10">
    <property type="entry name" value="Zn peptidases"/>
    <property type="match status" value="2"/>
</dbReference>
<dbReference type="GO" id="GO:0004177">
    <property type="term" value="F:aminopeptidase activity"/>
    <property type="evidence" value="ECO:0007669"/>
    <property type="project" value="UniProtKB-KW"/>
</dbReference>
<dbReference type="PROSITE" id="PS51257">
    <property type="entry name" value="PROKAR_LIPOPROTEIN"/>
    <property type="match status" value="1"/>
</dbReference>
<dbReference type="Proteomes" id="UP000662783">
    <property type="component" value="Chromosome"/>
</dbReference>
<dbReference type="GO" id="GO:0008235">
    <property type="term" value="F:metalloexopeptidase activity"/>
    <property type="evidence" value="ECO:0007669"/>
    <property type="project" value="InterPro"/>
</dbReference>
<organism evidence="8 9">
    <name type="scientific">Fulvivirga lutea</name>
    <dbReference type="NCBI Taxonomy" id="2810512"/>
    <lineage>
        <taxon>Bacteria</taxon>
        <taxon>Pseudomonadati</taxon>
        <taxon>Bacteroidota</taxon>
        <taxon>Cytophagia</taxon>
        <taxon>Cytophagales</taxon>
        <taxon>Fulvivirgaceae</taxon>
        <taxon>Fulvivirga</taxon>
    </lineage>
</organism>
<keyword evidence="5" id="KW-0378">Hydrolase</keyword>
<keyword evidence="9" id="KW-1185">Reference proteome</keyword>
<evidence type="ECO:0000313" key="9">
    <source>
        <dbReference type="Proteomes" id="UP000662783"/>
    </source>
</evidence>
<proteinExistence type="predicted"/>
<keyword evidence="3" id="KW-0479">Metal-binding</keyword>
<dbReference type="SUPFAM" id="SSF53187">
    <property type="entry name" value="Zn-dependent exopeptidases"/>
    <property type="match status" value="1"/>
</dbReference>
<protein>
    <submittedName>
        <fullName evidence="8">M20/M25/M40 family metallo-hydrolase</fullName>
    </submittedName>
</protein>
<dbReference type="SUPFAM" id="SSF52025">
    <property type="entry name" value="PA domain"/>
    <property type="match status" value="1"/>
</dbReference>
<sequence length="540" mass="59693">MKKLLTLSCLSLLAFSCTQKHHTDSELLSYTELVSPDRIEHHVAALAHDSLMGRYPGTPEYQKAMDYVANEFKALGIKPLGDKEGSSYFQPLTLLNVRTDKADSYLTANGDTLNYDQDYFFYAGASEATANFEGELVFAGYGVDAPELGYSDFDKVDVDGKVMVIFSGAPESFPISERAYFSSSDTKLQTAIEKGAVGLIYAYEPGSRYSFERSLTYTDKGRTNIILPDGTTSGRSSYGNKLKVNGYLNDPVFERLMGYTLDSISNSLKQGILLQPKETQRITGKVSGISSKIESANVVGVLEGEELSDEYIVHSGHLDHLGVGRPVEGDSIYNGAQDNAVGISAMIEIARLYTRLGYKPKRSVIFLAVTAEEMGLLGSKYFAASPTVPMSQIVANVNTDMPTVVAPLLSIEPLGGAHSSLMNQVERTANLLDLRVDEDHMPEQVRFVRSDQLNFILKGVPSLSITYGIKASDSTQTIAGLFDTFREERYHKPSDELDNTFDFDAAKKYVRLQFMVSYFINEAEERPTWNEGDFFARFAK</sequence>